<dbReference type="CDD" id="cd13399">
    <property type="entry name" value="Slt35-like"/>
    <property type="match status" value="1"/>
</dbReference>
<organism evidence="3 4">
    <name type="scientific">Blastococcus jejuensis</name>
    <dbReference type="NCBI Taxonomy" id="351224"/>
    <lineage>
        <taxon>Bacteria</taxon>
        <taxon>Bacillati</taxon>
        <taxon>Actinomycetota</taxon>
        <taxon>Actinomycetes</taxon>
        <taxon>Geodermatophilales</taxon>
        <taxon>Geodermatophilaceae</taxon>
        <taxon>Blastococcus</taxon>
    </lineage>
</organism>
<feature type="compositionally biased region" description="Low complexity" evidence="1">
    <location>
        <begin position="282"/>
        <end position="293"/>
    </location>
</feature>
<dbReference type="Proteomes" id="UP001499924">
    <property type="component" value="Unassembled WGS sequence"/>
</dbReference>
<evidence type="ECO:0000256" key="1">
    <source>
        <dbReference type="SAM" id="MobiDB-lite"/>
    </source>
</evidence>
<name>A0ABP6P2T1_9ACTN</name>
<keyword evidence="4" id="KW-1185">Reference proteome</keyword>
<feature type="compositionally biased region" description="Pro residues" evidence="1">
    <location>
        <begin position="328"/>
        <end position="380"/>
    </location>
</feature>
<dbReference type="PANTHER" id="PTHR30163:SF8">
    <property type="entry name" value="LYTIC MUREIN TRANSGLYCOSYLASE"/>
    <property type="match status" value="1"/>
</dbReference>
<comment type="caution">
    <text evidence="3">The sequence shown here is derived from an EMBL/GenBank/DDBJ whole genome shotgun (WGS) entry which is preliminary data.</text>
</comment>
<dbReference type="Pfam" id="PF13406">
    <property type="entry name" value="SLT_2"/>
    <property type="match status" value="1"/>
</dbReference>
<feature type="compositionally biased region" description="Low complexity" evidence="1">
    <location>
        <begin position="303"/>
        <end position="320"/>
    </location>
</feature>
<protein>
    <recommendedName>
        <fullName evidence="2">Transglycosylase SLT domain-containing protein</fullName>
    </recommendedName>
</protein>
<dbReference type="InterPro" id="IPR023346">
    <property type="entry name" value="Lysozyme-like_dom_sf"/>
</dbReference>
<evidence type="ECO:0000313" key="4">
    <source>
        <dbReference type="Proteomes" id="UP001499924"/>
    </source>
</evidence>
<evidence type="ECO:0000313" key="3">
    <source>
        <dbReference type="EMBL" id="GAA3165773.1"/>
    </source>
</evidence>
<dbReference type="InterPro" id="IPR031304">
    <property type="entry name" value="SLT_2"/>
</dbReference>
<reference evidence="4" key="1">
    <citation type="journal article" date="2019" name="Int. J. Syst. Evol. Microbiol.">
        <title>The Global Catalogue of Microorganisms (GCM) 10K type strain sequencing project: providing services to taxonomists for standard genome sequencing and annotation.</title>
        <authorList>
            <consortium name="The Broad Institute Genomics Platform"/>
            <consortium name="The Broad Institute Genome Sequencing Center for Infectious Disease"/>
            <person name="Wu L."/>
            <person name="Ma J."/>
        </authorList>
    </citation>
    <scope>NUCLEOTIDE SEQUENCE [LARGE SCALE GENOMIC DNA]</scope>
    <source>
        <strain evidence="4">JCM 15614</strain>
    </source>
</reference>
<feature type="region of interest" description="Disordered" evidence="1">
    <location>
        <begin position="1"/>
        <end position="22"/>
    </location>
</feature>
<dbReference type="EMBL" id="BAAAVV010000003">
    <property type="protein sequence ID" value="GAA3165773.1"/>
    <property type="molecule type" value="Genomic_DNA"/>
</dbReference>
<evidence type="ECO:0000259" key="2">
    <source>
        <dbReference type="Pfam" id="PF13406"/>
    </source>
</evidence>
<feature type="domain" description="Transglycosylase SLT" evidence="2">
    <location>
        <begin position="155"/>
        <end position="199"/>
    </location>
</feature>
<proteinExistence type="predicted"/>
<feature type="region of interest" description="Disordered" evidence="1">
    <location>
        <begin position="254"/>
        <end position="383"/>
    </location>
</feature>
<sequence>MVSPPPHSGALDTDVEDASSEQNLVPGLPQLSAGAPEGAIVLASAPVEDPDPSPATPTVISGLAANGIPNVALNAYRLSAARMASAKPSCGIDWSLLAGIGRVESNHGRYGGAVLHSDGTATPRILGPALDGVQFAYIADSDGGKWDDDTRYDRAMGPMQFIPTTWRAYAIDADGNGETDPFNINDAALAAANYLCTAGGNLRTVAGQRAAVFAYNHSDSYVNQVLALANAYASGIPVADLPIVGPTTGAVPAPDWSGIPAAPGPAIGLGDRTTSPPDQTVGAQQQPAAQPGGQPAGSGAPAGGNAPTGGTPTGGQPSSGDDGGSGPAPAPAPDPAPAPAPAQPAPAPAPSNPLPVPAPVPAPAPAPAPVPAPAPAPAPQPLVEGVTCNVVGNLVPDLPGLPACP</sequence>
<dbReference type="Gene3D" id="1.10.530.10">
    <property type="match status" value="1"/>
</dbReference>
<dbReference type="InterPro" id="IPR043426">
    <property type="entry name" value="MltB-like"/>
</dbReference>
<dbReference type="PANTHER" id="PTHR30163">
    <property type="entry name" value="MEMBRANE-BOUND LYTIC MUREIN TRANSGLYCOSYLASE B"/>
    <property type="match status" value="1"/>
</dbReference>
<dbReference type="SUPFAM" id="SSF53955">
    <property type="entry name" value="Lysozyme-like"/>
    <property type="match status" value="1"/>
</dbReference>
<gene>
    <name evidence="3" type="ORF">GCM10010531_17910</name>
</gene>
<accession>A0ABP6P2T1</accession>